<sequence>MKMIGSVEAMLANEARGFVCYPRSYEEDRIIGVDRAGQDVILLLDVPDRFVEAAKKETDKPVPRIYAMSETHKRAQSPCVAMPDNGPITRSGGCFVAEQVTPVEGQPGVFKAHWLSILKNWENDPEPMFAYGYFETNVKLPATAEIEQKKAKLIQMNEDLRAVLAAKAEPEQINGMDTVDFYAARTELIMDLFEAGQKWYIGVDFQAHRLELGKLENEALLKRQIVELISSNSINGMYGGVIMRPVQVVDGKRTVRVDLVRRLDHKFDYAKGAVPPVEALCDEWIAKNAPWLRMMKRDGLELEIIPIQRVNAGKISNEKYSKEYLKPGRPLPKQIKAWVDREFHEAPYVNFATQNAYLVTPIAIRCADTRKKEFAGNVLLSSIHAFGNAFGNALELDKDMKRTLTLSSKPVPSVYKPRQGGQTLER</sequence>
<comment type="caution">
    <text evidence="1">The sequence shown here is derived from an EMBL/GenBank/DDBJ whole genome shotgun (WGS) entry which is preliminary data.</text>
</comment>
<evidence type="ECO:0000313" key="1">
    <source>
        <dbReference type="EMBL" id="MBI6882906.1"/>
    </source>
</evidence>
<accession>A0A8I1JHP8</accession>
<dbReference type="RefSeq" id="WP_198746530.1">
    <property type="nucleotide sequence ID" value="NZ_JAEHTE010000002.1"/>
</dbReference>
<gene>
    <name evidence="1" type="ORF">JEU22_03190</name>
</gene>
<dbReference type="Proteomes" id="UP000637061">
    <property type="component" value="Unassembled WGS sequence"/>
</dbReference>
<dbReference type="AlphaFoldDB" id="A0A8I1JHP8"/>
<protein>
    <submittedName>
        <fullName evidence="1">Uncharacterized protein</fullName>
    </submittedName>
</protein>
<proteinExistence type="predicted"/>
<organism evidence="1 2">
    <name type="scientific">Pseudomonas putida</name>
    <name type="common">Arthrobacter siderocapsulatus</name>
    <dbReference type="NCBI Taxonomy" id="303"/>
    <lineage>
        <taxon>Bacteria</taxon>
        <taxon>Pseudomonadati</taxon>
        <taxon>Pseudomonadota</taxon>
        <taxon>Gammaproteobacteria</taxon>
        <taxon>Pseudomonadales</taxon>
        <taxon>Pseudomonadaceae</taxon>
        <taxon>Pseudomonas</taxon>
    </lineage>
</organism>
<name>A0A8I1JHP8_PSEPU</name>
<evidence type="ECO:0000313" key="2">
    <source>
        <dbReference type="Proteomes" id="UP000637061"/>
    </source>
</evidence>
<reference evidence="1" key="1">
    <citation type="submission" date="2020-12" db="EMBL/GenBank/DDBJ databases">
        <title>Enhanced detection system for hospital associated transmission using whole genome sequencing surveillance.</title>
        <authorList>
            <person name="Harrison L.H."/>
            <person name="Van Tyne D."/>
            <person name="Marsh J.W."/>
            <person name="Griffith M.P."/>
            <person name="Snyder D.J."/>
            <person name="Cooper V.S."/>
            <person name="Mustapha M."/>
        </authorList>
    </citation>
    <scope>NUCLEOTIDE SEQUENCE</scope>
    <source>
        <strain evidence="1">PSB00042</strain>
    </source>
</reference>
<dbReference type="EMBL" id="JAEHTE010000002">
    <property type="protein sequence ID" value="MBI6882906.1"/>
    <property type="molecule type" value="Genomic_DNA"/>
</dbReference>